<evidence type="ECO:0000313" key="4">
    <source>
        <dbReference type="Proteomes" id="UP001159427"/>
    </source>
</evidence>
<keyword evidence="1" id="KW-1015">Disulfide bond</keyword>
<dbReference type="Gene3D" id="3.30.390.150">
    <property type="match status" value="1"/>
</dbReference>
<dbReference type="InterPro" id="IPR001729">
    <property type="entry name" value="SP-C"/>
</dbReference>
<dbReference type="PANTHER" id="PTHR10800:SF4">
    <property type="entry name" value="PULMONARY SURFACTANT-ASSOCIATED PROTEIN C"/>
    <property type="match status" value="1"/>
</dbReference>
<feature type="non-terminal residue" evidence="3">
    <location>
        <position position="1"/>
    </location>
</feature>
<comment type="caution">
    <text evidence="3">The sequence shown here is derived from an EMBL/GenBank/DDBJ whole genome shotgun (WGS) entry which is preliminary data.</text>
</comment>
<name>A0ABN8SDC6_9CNID</name>
<proteinExistence type="predicted"/>
<feature type="domain" description="BRICHOS" evidence="2">
    <location>
        <begin position="107"/>
        <end position="203"/>
    </location>
</feature>
<sequence>KVIIHLQSNSWEVCAEKKKKIRTIDSAKEEQLAKMEFKTFTLYFALLVVVTPRATVCKCETDEKKDTVSKYKCKVKDGDKDLDETIKIDSKKETETFRTASNGGTSLDIPGEVQVIYDFKQNVTMHRMSIQKACFLSESTDNLPELHLPLNVSLSSLQESSQESSQVETQGENEYAFVGTLDDRSFLNDEMAAVCANLPIHRIKQKNL</sequence>
<dbReference type="Pfam" id="PF04089">
    <property type="entry name" value="BRICHOS"/>
    <property type="match status" value="1"/>
</dbReference>
<dbReference type="Proteomes" id="UP001159427">
    <property type="component" value="Unassembled WGS sequence"/>
</dbReference>
<keyword evidence="4" id="KW-1185">Reference proteome</keyword>
<evidence type="ECO:0000259" key="2">
    <source>
        <dbReference type="PROSITE" id="PS50869"/>
    </source>
</evidence>
<dbReference type="InterPro" id="IPR007084">
    <property type="entry name" value="BRICHOS_dom"/>
</dbReference>
<organism evidence="3 4">
    <name type="scientific">Porites evermanni</name>
    <dbReference type="NCBI Taxonomy" id="104178"/>
    <lineage>
        <taxon>Eukaryota</taxon>
        <taxon>Metazoa</taxon>
        <taxon>Cnidaria</taxon>
        <taxon>Anthozoa</taxon>
        <taxon>Hexacorallia</taxon>
        <taxon>Scleractinia</taxon>
        <taxon>Fungiina</taxon>
        <taxon>Poritidae</taxon>
        <taxon>Porites</taxon>
    </lineage>
</organism>
<accession>A0ABN8SDC6</accession>
<gene>
    <name evidence="3" type="ORF">PEVE_00019676</name>
</gene>
<dbReference type="PROSITE" id="PS50869">
    <property type="entry name" value="BRICHOS"/>
    <property type="match status" value="1"/>
</dbReference>
<dbReference type="EMBL" id="CALNXI010002652">
    <property type="protein sequence ID" value="CAH3189707.1"/>
    <property type="molecule type" value="Genomic_DNA"/>
</dbReference>
<evidence type="ECO:0000256" key="1">
    <source>
        <dbReference type="ARBA" id="ARBA00023157"/>
    </source>
</evidence>
<evidence type="ECO:0000313" key="3">
    <source>
        <dbReference type="EMBL" id="CAH3189707.1"/>
    </source>
</evidence>
<dbReference type="PANTHER" id="PTHR10800">
    <property type="entry name" value="PULMONARY SURFACTANT-ASSOCIATED PROTEIN C"/>
    <property type="match status" value="1"/>
</dbReference>
<protein>
    <recommendedName>
        <fullName evidence="2">BRICHOS domain-containing protein</fullName>
    </recommendedName>
</protein>
<reference evidence="3 4" key="1">
    <citation type="submission" date="2022-05" db="EMBL/GenBank/DDBJ databases">
        <authorList>
            <consortium name="Genoscope - CEA"/>
            <person name="William W."/>
        </authorList>
    </citation>
    <scope>NUCLEOTIDE SEQUENCE [LARGE SCALE GENOMIC DNA]</scope>
</reference>